<proteinExistence type="predicted"/>
<keyword evidence="3" id="KW-1185">Reference proteome</keyword>
<gene>
    <name evidence="2" type="ORF">LG943_24200</name>
</gene>
<dbReference type="RefSeq" id="WP_270074645.1">
    <property type="nucleotide sequence ID" value="NZ_JAJAQC010000055.1"/>
</dbReference>
<evidence type="ECO:0000313" key="3">
    <source>
        <dbReference type="Proteomes" id="UP001140076"/>
    </source>
</evidence>
<dbReference type="EMBL" id="JAJAQC010000055">
    <property type="protein sequence ID" value="MDA0567400.1"/>
    <property type="molecule type" value="Genomic_DNA"/>
</dbReference>
<organism evidence="2 3">
    <name type="scientific">Streptomonospora mangrovi</name>
    <dbReference type="NCBI Taxonomy" id="2883123"/>
    <lineage>
        <taxon>Bacteria</taxon>
        <taxon>Bacillati</taxon>
        <taxon>Actinomycetota</taxon>
        <taxon>Actinomycetes</taxon>
        <taxon>Streptosporangiales</taxon>
        <taxon>Nocardiopsidaceae</taxon>
        <taxon>Streptomonospora</taxon>
    </lineage>
</organism>
<feature type="compositionally biased region" description="Low complexity" evidence="1">
    <location>
        <begin position="545"/>
        <end position="571"/>
    </location>
</feature>
<name>A0A9X3NQP0_9ACTN</name>
<dbReference type="AlphaFoldDB" id="A0A9X3NQP0"/>
<feature type="region of interest" description="Disordered" evidence="1">
    <location>
        <begin position="541"/>
        <end position="587"/>
    </location>
</feature>
<protein>
    <submittedName>
        <fullName evidence="2">Uncharacterized protein</fullName>
    </submittedName>
</protein>
<comment type="caution">
    <text evidence="2">The sequence shown here is derived from an EMBL/GenBank/DDBJ whole genome shotgun (WGS) entry which is preliminary data.</text>
</comment>
<dbReference type="Proteomes" id="UP001140076">
    <property type="component" value="Unassembled WGS sequence"/>
</dbReference>
<evidence type="ECO:0000256" key="1">
    <source>
        <dbReference type="SAM" id="MobiDB-lite"/>
    </source>
</evidence>
<feature type="region of interest" description="Disordered" evidence="1">
    <location>
        <begin position="1"/>
        <end position="23"/>
    </location>
</feature>
<reference evidence="2" key="1">
    <citation type="submission" date="2021-10" db="EMBL/GenBank/DDBJ databases">
        <title>Streptomonospora sp. nov., isolated from mangrove soil.</title>
        <authorList>
            <person name="Chen X."/>
            <person name="Ge X."/>
            <person name="Liu W."/>
        </authorList>
    </citation>
    <scope>NUCLEOTIDE SEQUENCE</scope>
    <source>
        <strain evidence="2">S1-112</strain>
    </source>
</reference>
<accession>A0A9X3NQP0</accession>
<sequence>MDDQGETAGGVVPARADPAAPRLGARALLPERFHYPMPGLGPDGRPLGRDDLPEAARRAAAARRAISTRTLEEIRWRGARMPAGSHPRFPLAVGAGASVAARDPDVLVVDARQWQIGNSGVPLPAADRIQRLAEIGMGDPRQFAEPRRPVPLGALHFWEDTLAAQGPLIDGMARFAADSRGRLLARIQPNDGSPQVVVEVEGTPIVATGVGQRVPGADRAVASVPDALGAIADHLAAHGADPQVIEALAWLPDREGTAQSALETLRSIGWEARLAAAEQRAEPPRPGEAPVGAALRTLRAARKWDHARAAAPGRALWSDEVVEGRFDAAVSDTWLVAGSGHGAGAAAETILAANRRARVVHLAGAARGVDGADERYRRLLRAHDRAWDGDGRLEVVHEAAPEDVAVARGPGGRVRFGAHGREAGAYVAAMGRVPRLPGVLLEFARAARVPEREITGELLFDRADQYLGYRVSVPVRGSRHTFEVAGSASRALPPRIFGARDRRAVERGSRHAAGADGGVVAGFVATAVQAVDRALHRHDRAPLDAGAPEPRQAARAPRAAAPGAPQRGAAPARRHPGPAAPGRPRTG</sequence>
<evidence type="ECO:0000313" key="2">
    <source>
        <dbReference type="EMBL" id="MDA0567400.1"/>
    </source>
</evidence>
<feature type="compositionally biased region" description="Low complexity" evidence="1">
    <location>
        <begin position="9"/>
        <end position="23"/>
    </location>
</feature>